<dbReference type="InterPro" id="IPR027417">
    <property type="entry name" value="P-loop_NTPase"/>
</dbReference>
<gene>
    <name evidence="1" type="ORF">HHO37_08135</name>
</gene>
<dbReference type="Gene3D" id="3.40.50.300">
    <property type="entry name" value="P-loop containing nucleotide triphosphate hydrolases"/>
    <property type="match status" value="1"/>
</dbReference>
<sequence length="721" mass="83199">MKKIDLHIHTQACKQGDGKKRRISPEDFVKKMKENNVEVCSITNHNKFDIEEFNQIQSIDNELTIFPGMEIDVDFPDNQHRHVIVVVSPDKKEQFDTVFDEPSRDYDSFKIDYKEFISKVKIFSNSEIIVIPHFYLKDKDRGVTVEEAERLRDDLEGYIVILEPKSLQAMGIINSHNDLALFGSDVKDWSKYDEIVLPEIKYKVDTFAKFYKLAENPSLFIKSMLEDTKSYSVLQSDAPQDYKELTQSVEIFEDINIIFGEKGSGKTIFVKNYIFPTLKNLGKDVFLHEGKDYKIEYQTIIDELGNKVVIDEELIGEISDVIESILNYSELNKYDGLQKIVDFRSSELKNKNAARIYKRDARVSASAYSEDIQSVLSKTKSSFKKIDDVIKINNETKRIKIEEQSELNNRLNSLKKDILTNSKEQIQQAFSNKGIINSIDSIKESIKKQTGTDSGPTHLGFAELVRKRLNRIKNNERLLSMFQEVEEEQVNKLGVLPQKGEVKLKTEIKVLTEDETYRSDSGFDRNGIVSRRALIKKFNHFNMGWDFHNINAYFNAEEKQTDIDDFVSKIIKRFNTVVLIDNNGGQKGYSPSEGEQAILSISAILENNQHDFYIFDEIERGLGNYYISSYLIPKIKELRDRGKTIIISTHNANIAINTLPSQTIYCDYDFANDLPVFYVGNMYSNQLINANSKSLKWEDIALKHLEGSEEMFTNRRDIYGI</sequence>
<dbReference type="AlphaFoldDB" id="A0A7X9LEY7"/>
<proteinExistence type="predicted"/>
<name>A0A7X9LEY7_STRRT</name>
<dbReference type="Gene3D" id="3.20.20.140">
    <property type="entry name" value="Metal-dependent hydrolases"/>
    <property type="match status" value="1"/>
</dbReference>
<dbReference type="Proteomes" id="UP000532121">
    <property type="component" value="Unassembled WGS sequence"/>
</dbReference>
<dbReference type="InterPro" id="IPR016195">
    <property type="entry name" value="Pol/histidinol_Pase-like"/>
</dbReference>
<dbReference type="EMBL" id="JABASA010000018">
    <property type="protein sequence ID" value="NMD49627.1"/>
    <property type="molecule type" value="Genomic_DNA"/>
</dbReference>
<dbReference type="SUPFAM" id="SSF52540">
    <property type="entry name" value="P-loop containing nucleoside triphosphate hydrolases"/>
    <property type="match status" value="1"/>
</dbReference>
<protein>
    <submittedName>
        <fullName evidence="1">Uncharacterized protein</fullName>
    </submittedName>
</protein>
<dbReference type="SUPFAM" id="SSF89550">
    <property type="entry name" value="PHP domain-like"/>
    <property type="match status" value="1"/>
</dbReference>
<dbReference type="CDD" id="cd07432">
    <property type="entry name" value="PHP_HisPPase"/>
    <property type="match status" value="1"/>
</dbReference>
<evidence type="ECO:0000313" key="2">
    <source>
        <dbReference type="Proteomes" id="UP000532121"/>
    </source>
</evidence>
<dbReference type="RefSeq" id="WP_193523831.1">
    <property type="nucleotide sequence ID" value="NZ_JABASA010000018.1"/>
</dbReference>
<dbReference type="CDD" id="cd00267">
    <property type="entry name" value="ABC_ATPase"/>
    <property type="match status" value="1"/>
</dbReference>
<comment type="caution">
    <text evidence="1">The sequence shown here is derived from an EMBL/GenBank/DDBJ whole genome shotgun (WGS) entry which is preliminary data.</text>
</comment>
<reference evidence="1 2" key="1">
    <citation type="submission" date="2020-04" db="EMBL/GenBank/DDBJ databases">
        <title>MicrobeNet Type strains.</title>
        <authorList>
            <person name="Nicholson A.C."/>
        </authorList>
    </citation>
    <scope>NUCLEOTIDE SEQUENCE [LARGE SCALE GENOMIC DNA]</scope>
    <source>
        <strain evidence="1 2">DSM 22768</strain>
    </source>
</reference>
<evidence type="ECO:0000313" key="1">
    <source>
        <dbReference type="EMBL" id="NMD49627.1"/>
    </source>
</evidence>
<organism evidence="1 2">
    <name type="scientific">Streptococcus ratti</name>
    <dbReference type="NCBI Taxonomy" id="1341"/>
    <lineage>
        <taxon>Bacteria</taxon>
        <taxon>Bacillati</taxon>
        <taxon>Bacillota</taxon>
        <taxon>Bacilli</taxon>
        <taxon>Lactobacillales</taxon>
        <taxon>Streptococcaceae</taxon>
        <taxon>Streptococcus</taxon>
    </lineage>
</organism>
<accession>A0A7X9LEY7</accession>